<evidence type="ECO:0000256" key="1">
    <source>
        <dbReference type="SAM" id="Phobius"/>
    </source>
</evidence>
<name>A0A9D5DD72_9LILI</name>
<comment type="caution">
    <text evidence="2">The sequence shown here is derived from an EMBL/GenBank/DDBJ whole genome shotgun (WGS) entry which is preliminary data.</text>
</comment>
<dbReference type="OrthoDB" id="650435at2759"/>
<evidence type="ECO:0000313" key="2">
    <source>
        <dbReference type="EMBL" id="KAJ0989079.1"/>
    </source>
</evidence>
<organism evidence="2 3">
    <name type="scientific">Dioscorea zingiberensis</name>
    <dbReference type="NCBI Taxonomy" id="325984"/>
    <lineage>
        <taxon>Eukaryota</taxon>
        <taxon>Viridiplantae</taxon>
        <taxon>Streptophyta</taxon>
        <taxon>Embryophyta</taxon>
        <taxon>Tracheophyta</taxon>
        <taxon>Spermatophyta</taxon>
        <taxon>Magnoliopsida</taxon>
        <taxon>Liliopsida</taxon>
        <taxon>Dioscoreales</taxon>
        <taxon>Dioscoreaceae</taxon>
        <taxon>Dioscorea</taxon>
    </lineage>
</organism>
<dbReference type="PANTHER" id="PTHR33429">
    <property type="entry name" value="OS02G0708000 PROTEIN-RELATED"/>
    <property type="match status" value="1"/>
</dbReference>
<keyword evidence="3" id="KW-1185">Reference proteome</keyword>
<dbReference type="EMBL" id="JAGGNH010000001">
    <property type="protein sequence ID" value="KAJ0989079.1"/>
    <property type="molecule type" value="Genomic_DNA"/>
</dbReference>
<feature type="transmembrane region" description="Helical" evidence="1">
    <location>
        <begin position="33"/>
        <end position="55"/>
    </location>
</feature>
<reference evidence="2" key="1">
    <citation type="submission" date="2021-03" db="EMBL/GenBank/DDBJ databases">
        <authorList>
            <person name="Li Z."/>
            <person name="Yang C."/>
        </authorList>
    </citation>
    <scope>NUCLEOTIDE SEQUENCE</scope>
    <source>
        <strain evidence="2">Dzin_1.0</strain>
        <tissue evidence="2">Leaf</tissue>
    </source>
</reference>
<gene>
    <name evidence="2" type="ORF">J5N97_007435</name>
</gene>
<keyword evidence="1" id="KW-0472">Membrane</keyword>
<proteinExistence type="predicted"/>
<keyword evidence="1" id="KW-0812">Transmembrane</keyword>
<evidence type="ECO:0000313" key="3">
    <source>
        <dbReference type="Proteomes" id="UP001085076"/>
    </source>
</evidence>
<evidence type="ECO:0008006" key="4">
    <source>
        <dbReference type="Google" id="ProtNLM"/>
    </source>
</evidence>
<dbReference type="PANTHER" id="PTHR33429:SF7">
    <property type="entry name" value="OS02G0708000 PROTEIN"/>
    <property type="match status" value="1"/>
</dbReference>
<dbReference type="Proteomes" id="UP001085076">
    <property type="component" value="Miscellaneous, Linkage group lg01"/>
</dbReference>
<protein>
    <recommendedName>
        <fullName evidence="4">Transmembrane protein</fullName>
    </recommendedName>
</protein>
<sequence>MASLPQPQPLVVYPHSISSQANAPDSNGSFGPVFIVLSVIAVVATLACIIGRLCARRFCKPKPTHVEDDLEYAFEINFPARKPAVVAAGHGGHKGGKAMHVGMREAASMNAEAGWKKGRPIPPVIPSAKASFVTEF</sequence>
<accession>A0A9D5DD72</accession>
<keyword evidence="1" id="KW-1133">Transmembrane helix</keyword>
<reference evidence="2" key="2">
    <citation type="journal article" date="2022" name="Hortic Res">
        <title>The genome of Dioscorea zingiberensis sheds light on the biosynthesis, origin and evolution of the medicinally important diosgenin saponins.</title>
        <authorList>
            <person name="Li Y."/>
            <person name="Tan C."/>
            <person name="Li Z."/>
            <person name="Guo J."/>
            <person name="Li S."/>
            <person name="Chen X."/>
            <person name="Wang C."/>
            <person name="Dai X."/>
            <person name="Yang H."/>
            <person name="Song W."/>
            <person name="Hou L."/>
            <person name="Xu J."/>
            <person name="Tong Z."/>
            <person name="Xu A."/>
            <person name="Yuan X."/>
            <person name="Wang W."/>
            <person name="Yang Q."/>
            <person name="Chen L."/>
            <person name="Sun Z."/>
            <person name="Wang K."/>
            <person name="Pan B."/>
            <person name="Chen J."/>
            <person name="Bao Y."/>
            <person name="Liu F."/>
            <person name="Qi X."/>
            <person name="Gang D.R."/>
            <person name="Wen J."/>
            <person name="Li J."/>
        </authorList>
    </citation>
    <scope>NUCLEOTIDE SEQUENCE</scope>
    <source>
        <strain evidence="2">Dzin_1.0</strain>
    </source>
</reference>
<dbReference type="AlphaFoldDB" id="A0A9D5DD72"/>